<dbReference type="Proteomes" id="UP000629468">
    <property type="component" value="Unassembled WGS sequence"/>
</dbReference>
<sequence>MVMMQSRSPIKRGSFFERLGGTQSNLSNPSKSSSSSCYYEFVCESVSASVKYYDIQGHRGARGDAIENTIPAFARGLLNGVTTLEMDNGLTKDGVVVVWHDWDIKDTKCKDTKPAFPNDPDFPYVGKFVANLTLAQIKTLDCGSLRQNEFPMQLTTRGMKISTMEEVFDFVNCVDTKREVSFNVESKVNPRVGGITRNPADFVAAQHAAFVASGYPLSQIQYQSFDWRTLIEMHKVEPQLFLSALIKSNFLEPDGTKSPWHAGLDVRGFPGATLGEKIAYAAASINATILSPADTDHDSPVLDPTVPGYIPFTTKAMIDRAHELGLKVIPWTVNRLNVAQQLIDWKVDGIITDYGASVRALAKSAGLKVRPRFGANRVRQCVKKHIQLTSESLADVDALLVN</sequence>
<accession>A0A8H7FBF3</accession>
<reference evidence="2 3" key="1">
    <citation type="journal article" name="Sci. Rep.">
        <title>Telomere-to-telomere assembled and centromere annotated genomes of the two main subspecies of the button mushroom Agaricus bisporus reveal especially polymorphic chromosome ends.</title>
        <authorList>
            <person name="Sonnenberg A.S.M."/>
            <person name="Sedaghat-Telgerd N."/>
            <person name="Lavrijssen B."/>
            <person name="Ohm R.A."/>
            <person name="Hendrickx P.M."/>
            <person name="Scholtmeijer K."/>
            <person name="Baars J.J.P."/>
            <person name="van Peer A."/>
        </authorList>
    </citation>
    <scope>NUCLEOTIDE SEQUENCE [LARGE SCALE GENOMIC DNA]</scope>
    <source>
        <strain evidence="2 3">H119_p4</strain>
    </source>
</reference>
<evidence type="ECO:0000259" key="1">
    <source>
        <dbReference type="PROSITE" id="PS51704"/>
    </source>
</evidence>
<dbReference type="GO" id="GO:0006629">
    <property type="term" value="P:lipid metabolic process"/>
    <property type="evidence" value="ECO:0007669"/>
    <property type="project" value="InterPro"/>
</dbReference>
<dbReference type="SUPFAM" id="SSF51695">
    <property type="entry name" value="PLC-like phosphodiesterases"/>
    <property type="match status" value="1"/>
</dbReference>
<dbReference type="PANTHER" id="PTHR46211">
    <property type="entry name" value="GLYCEROPHOSPHORYL DIESTER PHOSPHODIESTERASE"/>
    <property type="match status" value="1"/>
</dbReference>
<evidence type="ECO:0000313" key="2">
    <source>
        <dbReference type="EMBL" id="KAF7784697.1"/>
    </source>
</evidence>
<gene>
    <name evidence="2" type="ORF">Agabi119p4_862</name>
</gene>
<dbReference type="PROSITE" id="PS51704">
    <property type="entry name" value="GP_PDE"/>
    <property type="match status" value="1"/>
</dbReference>
<name>A0A8H7FBF3_AGABI</name>
<protein>
    <recommendedName>
        <fullName evidence="1">GP-PDE domain-containing protein</fullName>
    </recommendedName>
</protein>
<organism evidence="2 3">
    <name type="scientific">Agaricus bisporus var. burnettii</name>
    <dbReference type="NCBI Taxonomy" id="192524"/>
    <lineage>
        <taxon>Eukaryota</taxon>
        <taxon>Fungi</taxon>
        <taxon>Dikarya</taxon>
        <taxon>Basidiomycota</taxon>
        <taxon>Agaricomycotina</taxon>
        <taxon>Agaricomycetes</taxon>
        <taxon>Agaricomycetidae</taxon>
        <taxon>Agaricales</taxon>
        <taxon>Agaricineae</taxon>
        <taxon>Agaricaceae</taxon>
        <taxon>Agaricus</taxon>
    </lineage>
</organism>
<dbReference type="PANTHER" id="PTHR46211:SF14">
    <property type="entry name" value="GLYCEROPHOSPHODIESTER PHOSPHODIESTERASE"/>
    <property type="match status" value="1"/>
</dbReference>
<dbReference type="InterPro" id="IPR030395">
    <property type="entry name" value="GP_PDE_dom"/>
</dbReference>
<dbReference type="Gene3D" id="3.20.20.190">
    <property type="entry name" value="Phosphatidylinositol (PI) phosphodiesterase"/>
    <property type="match status" value="1"/>
</dbReference>
<dbReference type="GO" id="GO:0008081">
    <property type="term" value="F:phosphoric diester hydrolase activity"/>
    <property type="evidence" value="ECO:0007669"/>
    <property type="project" value="InterPro"/>
</dbReference>
<feature type="domain" description="GP-PDE" evidence="1">
    <location>
        <begin position="53"/>
        <end position="362"/>
    </location>
</feature>
<dbReference type="AlphaFoldDB" id="A0A8H7FBF3"/>
<proteinExistence type="predicted"/>
<comment type="caution">
    <text evidence="2">The sequence shown here is derived from an EMBL/GenBank/DDBJ whole genome shotgun (WGS) entry which is preliminary data.</text>
</comment>
<dbReference type="InterPro" id="IPR017946">
    <property type="entry name" value="PLC-like_Pdiesterase_TIM-brl"/>
</dbReference>
<evidence type="ECO:0000313" key="3">
    <source>
        <dbReference type="Proteomes" id="UP000629468"/>
    </source>
</evidence>
<dbReference type="Pfam" id="PF03009">
    <property type="entry name" value="GDPD"/>
    <property type="match status" value="1"/>
</dbReference>
<dbReference type="EMBL" id="JABXXO010000001">
    <property type="protein sequence ID" value="KAF7784697.1"/>
    <property type="molecule type" value="Genomic_DNA"/>
</dbReference>